<comment type="cofactor">
    <cofactor evidence="1">
        <name>Zn(2+)</name>
        <dbReference type="ChEBI" id="CHEBI:29105"/>
    </cofactor>
</comment>
<dbReference type="AlphaFoldDB" id="A0A381ULP4"/>
<dbReference type="InterPro" id="IPR002036">
    <property type="entry name" value="YbeY"/>
</dbReference>
<evidence type="ECO:0000313" key="8">
    <source>
        <dbReference type="EMBL" id="SVA28651.1"/>
    </source>
</evidence>
<dbReference type="Gene3D" id="3.40.390.30">
    <property type="entry name" value="Metalloproteases ('zincins'), catalytic domain"/>
    <property type="match status" value="1"/>
</dbReference>
<organism evidence="8">
    <name type="scientific">marine metagenome</name>
    <dbReference type="NCBI Taxonomy" id="408172"/>
    <lineage>
        <taxon>unclassified sequences</taxon>
        <taxon>metagenomes</taxon>
        <taxon>ecological metagenomes</taxon>
    </lineage>
</organism>
<gene>
    <name evidence="8" type="ORF">METZ01_LOCUS81505</name>
</gene>
<dbReference type="PROSITE" id="PS01306">
    <property type="entry name" value="UPF0054"/>
    <property type="match status" value="1"/>
</dbReference>
<dbReference type="GO" id="GO:0006364">
    <property type="term" value="P:rRNA processing"/>
    <property type="evidence" value="ECO:0007669"/>
    <property type="project" value="InterPro"/>
</dbReference>
<keyword evidence="7" id="KW-0862">Zinc</keyword>
<keyword evidence="3" id="KW-0540">Nuclease</keyword>
<evidence type="ECO:0000256" key="7">
    <source>
        <dbReference type="ARBA" id="ARBA00022833"/>
    </source>
</evidence>
<dbReference type="GO" id="GO:0046872">
    <property type="term" value="F:metal ion binding"/>
    <property type="evidence" value="ECO:0007669"/>
    <property type="project" value="UniProtKB-KW"/>
</dbReference>
<dbReference type="InterPro" id="IPR020549">
    <property type="entry name" value="YbeY_CS"/>
</dbReference>
<dbReference type="GO" id="GO:0004519">
    <property type="term" value="F:endonuclease activity"/>
    <property type="evidence" value="ECO:0007669"/>
    <property type="project" value="UniProtKB-KW"/>
</dbReference>
<sequence length="171" mass="19913">MNLSDQQKVYVQTQIEIGDALPLDNEDIQKCIDLSLKASMQESLLPFAVNIRIVGYDEILILNKHYKKENLPTNVLAFEGNLEEEKSLGIQPPFLGDVIICFPVVEKEAMDQKKTFDRYFAHMLIHGFLHLLGFDHQNDKDQKIMQELEHETLTNFMLQKMDQPYNIFELK</sequence>
<evidence type="ECO:0000256" key="2">
    <source>
        <dbReference type="ARBA" id="ARBA00010875"/>
    </source>
</evidence>
<dbReference type="InterPro" id="IPR023091">
    <property type="entry name" value="MetalPrtase_cat_dom_sf_prd"/>
</dbReference>
<accession>A0A381ULP4</accession>
<dbReference type="EMBL" id="UINC01006621">
    <property type="protein sequence ID" value="SVA28651.1"/>
    <property type="molecule type" value="Genomic_DNA"/>
</dbReference>
<keyword evidence="5" id="KW-0255">Endonuclease</keyword>
<dbReference type="SUPFAM" id="SSF55486">
    <property type="entry name" value="Metalloproteases ('zincins'), catalytic domain"/>
    <property type="match status" value="1"/>
</dbReference>
<dbReference type="Pfam" id="PF02130">
    <property type="entry name" value="YbeY"/>
    <property type="match status" value="1"/>
</dbReference>
<dbReference type="PANTHER" id="PTHR46986">
    <property type="entry name" value="ENDORIBONUCLEASE YBEY, CHLOROPLASTIC"/>
    <property type="match status" value="1"/>
</dbReference>
<evidence type="ECO:0000256" key="4">
    <source>
        <dbReference type="ARBA" id="ARBA00022723"/>
    </source>
</evidence>
<dbReference type="NCBIfam" id="TIGR00043">
    <property type="entry name" value="rRNA maturation RNase YbeY"/>
    <property type="match status" value="1"/>
</dbReference>
<name>A0A381ULP4_9ZZZZ</name>
<reference evidence="8" key="1">
    <citation type="submission" date="2018-05" db="EMBL/GenBank/DDBJ databases">
        <authorList>
            <person name="Lanie J.A."/>
            <person name="Ng W.-L."/>
            <person name="Kazmierczak K.M."/>
            <person name="Andrzejewski T.M."/>
            <person name="Davidsen T.M."/>
            <person name="Wayne K.J."/>
            <person name="Tettelin H."/>
            <person name="Glass J.I."/>
            <person name="Rusch D."/>
            <person name="Podicherti R."/>
            <person name="Tsui H.-C.T."/>
            <person name="Winkler M.E."/>
        </authorList>
    </citation>
    <scope>NUCLEOTIDE SEQUENCE</scope>
</reference>
<dbReference type="HAMAP" id="MF_00009">
    <property type="entry name" value="Endoribonucl_YbeY"/>
    <property type="match status" value="1"/>
</dbReference>
<keyword evidence="6" id="KW-0378">Hydrolase</keyword>
<dbReference type="PANTHER" id="PTHR46986:SF1">
    <property type="entry name" value="ENDORIBONUCLEASE YBEY, CHLOROPLASTIC"/>
    <property type="match status" value="1"/>
</dbReference>
<proteinExistence type="inferred from homology"/>
<keyword evidence="4" id="KW-0479">Metal-binding</keyword>
<evidence type="ECO:0000256" key="6">
    <source>
        <dbReference type="ARBA" id="ARBA00022801"/>
    </source>
</evidence>
<evidence type="ECO:0000256" key="1">
    <source>
        <dbReference type="ARBA" id="ARBA00001947"/>
    </source>
</evidence>
<comment type="similarity">
    <text evidence="2">Belongs to the endoribonuclease YbeY family.</text>
</comment>
<protein>
    <submittedName>
        <fullName evidence="8">Uncharacterized protein</fullName>
    </submittedName>
</protein>
<evidence type="ECO:0000256" key="3">
    <source>
        <dbReference type="ARBA" id="ARBA00022722"/>
    </source>
</evidence>
<dbReference type="GO" id="GO:0004222">
    <property type="term" value="F:metalloendopeptidase activity"/>
    <property type="evidence" value="ECO:0007669"/>
    <property type="project" value="InterPro"/>
</dbReference>
<evidence type="ECO:0000256" key="5">
    <source>
        <dbReference type="ARBA" id="ARBA00022759"/>
    </source>
</evidence>